<dbReference type="GO" id="GO:0032259">
    <property type="term" value="P:methylation"/>
    <property type="evidence" value="ECO:0007669"/>
    <property type="project" value="UniProtKB-KW"/>
</dbReference>
<dbReference type="InterPro" id="IPR029063">
    <property type="entry name" value="SAM-dependent_MTases_sf"/>
</dbReference>
<name>A0A5M3T2Z8_LIMPL</name>
<dbReference type="PRINTS" id="PR00105">
    <property type="entry name" value="C5METTRFRASE"/>
</dbReference>
<evidence type="ECO:0000256" key="7">
    <source>
        <dbReference type="RuleBase" id="RU000416"/>
    </source>
</evidence>
<sequence>MYTICHYNGYRAFIFQVMDLQLSLFPDDPKDNSTRKQKKAKLGRYQRIQRELATTKRDPYQVQVDINPVSQPLQTYNFIDLFSGVGGITQGFWQAGFNPVASVEINPIASATHQRNFPNCHHFCGDVNDFNPHQWLSKIGSPSVHLVVGGPPCQGFSVAGKRDPNDPRNHLFQEFIRIVAEVRPWYVVMENVPGILTLKKGTIKQAIFAAFEAIGYTNISVAILESAAYGVPQIRPRAIFIANRFGMKNPYPYPQLVPEEYQTIESAISDLPAYQPIPSINHEWTRHSPEYMERISKVPPGGSLYQTYVDAFKRQYPGKSSMTIKENHGGTHIHPHLNRVISAREMARLQTFPDSFIFEGTMKKAMWQIGNAVPPRLAECIGYGLIPYLNRIVTEAENEAENIVVSEKQLTYVQLMLH</sequence>
<dbReference type="Proteomes" id="UP000326169">
    <property type="component" value="Unassembled WGS sequence"/>
</dbReference>
<evidence type="ECO:0000313" key="9">
    <source>
        <dbReference type="Proteomes" id="UP000326169"/>
    </source>
</evidence>
<evidence type="ECO:0000256" key="3">
    <source>
        <dbReference type="ARBA" id="ARBA00022679"/>
    </source>
</evidence>
<feature type="active site" evidence="6">
    <location>
        <position position="153"/>
    </location>
</feature>
<evidence type="ECO:0000313" key="8">
    <source>
        <dbReference type="EMBL" id="GCE92261.1"/>
    </source>
</evidence>
<dbReference type="GO" id="GO:0008168">
    <property type="term" value="F:methyltransferase activity"/>
    <property type="evidence" value="ECO:0007669"/>
    <property type="project" value="UniProtKB-KW"/>
</dbReference>
<dbReference type="EMBL" id="BIMW01000007">
    <property type="protein sequence ID" value="GCE92261.1"/>
    <property type="molecule type" value="Genomic_DNA"/>
</dbReference>
<evidence type="ECO:0000256" key="4">
    <source>
        <dbReference type="ARBA" id="ARBA00022691"/>
    </source>
</evidence>
<dbReference type="RefSeq" id="WP_006616738.1">
    <property type="nucleotide sequence ID" value="NZ_BIMW01000007.1"/>
</dbReference>
<gene>
    <name evidence="8" type="ORF">NIES46_02990</name>
</gene>
<keyword evidence="3 6" id="KW-0808">Transferase</keyword>
<dbReference type="EC" id="2.1.1.37" evidence="1"/>
<organism evidence="8 9">
    <name type="scientific">Limnospira platensis NIES-46</name>
    <dbReference type="NCBI Taxonomy" id="1236695"/>
    <lineage>
        <taxon>Bacteria</taxon>
        <taxon>Bacillati</taxon>
        <taxon>Cyanobacteriota</taxon>
        <taxon>Cyanophyceae</taxon>
        <taxon>Oscillatoriophycideae</taxon>
        <taxon>Oscillatoriales</taxon>
        <taxon>Sirenicapillariaceae</taxon>
        <taxon>Limnospira</taxon>
    </lineage>
</organism>
<dbReference type="InterPro" id="IPR050390">
    <property type="entry name" value="C5-Methyltransferase"/>
</dbReference>
<evidence type="ECO:0000256" key="6">
    <source>
        <dbReference type="PROSITE-ProRule" id="PRU01016"/>
    </source>
</evidence>
<protein>
    <recommendedName>
        <fullName evidence="1">DNA (cytosine-5-)-methyltransferase</fullName>
        <ecNumber evidence="1">2.1.1.37</ecNumber>
    </recommendedName>
</protein>
<evidence type="ECO:0000256" key="1">
    <source>
        <dbReference type="ARBA" id="ARBA00011975"/>
    </source>
</evidence>
<evidence type="ECO:0000256" key="2">
    <source>
        <dbReference type="ARBA" id="ARBA00022603"/>
    </source>
</evidence>
<dbReference type="Pfam" id="PF00145">
    <property type="entry name" value="DNA_methylase"/>
    <property type="match status" value="1"/>
</dbReference>
<comment type="caution">
    <text evidence="8">The sequence shown here is derived from an EMBL/GenBank/DDBJ whole genome shotgun (WGS) entry which is preliminary data.</text>
</comment>
<dbReference type="NCBIfam" id="TIGR00675">
    <property type="entry name" value="dcm"/>
    <property type="match status" value="1"/>
</dbReference>
<dbReference type="InterPro" id="IPR001525">
    <property type="entry name" value="C5_MeTfrase"/>
</dbReference>
<keyword evidence="4 6" id="KW-0949">S-adenosyl-L-methionine</keyword>
<dbReference type="PROSITE" id="PS51679">
    <property type="entry name" value="SAM_MT_C5"/>
    <property type="match status" value="1"/>
</dbReference>
<comment type="similarity">
    <text evidence="6 7">Belongs to the class I-like SAM-binding methyltransferase superfamily. C5-methyltransferase family.</text>
</comment>
<dbReference type="Gene3D" id="3.40.50.150">
    <property type="entry name" value="Vaccinia Virus protein VP39"/>
    <property type="match status" value="1"/>
</dbReference>
<dbReference type="PANTHER" id="PTHR10629:SF52">
    <property type="entry name" value="DNA (CYTOSINE-5)-METHYLTRANSFERASE 1"/>
    <property type="match status" value="1"/>
</dbReference>
<dbReference type="Gene3D" id="3.90.120.10">
    <property type="entry name" value="DNA Methylase, subunit A, domain 2"/>
    <property type="match status" value="1"/>
</dbReference>
<keyword evidence="9" id="KW-1185">Reference proteome</keyword>
<dbReference type="PANTHER" id="PTHR10629">
    <property type="entry name" value="CYTOSINE-SPECIFIC METHYLTRANSFERASE"/>
    <property type="match status" value="1"/>
</dbReference>
<proteinExistence type="inferred from homology"/>
<evidence type="ECO:0000256" key="5">
    <source>
        <dbReference type="ARBA" id="ARBA00022747"/>
    </source>
</evidence>
<dbReference type="GeneID" id="301681277"/>
<keyword evidence="5" id="KW-0680">Restriction system</keyword>
<reference evidence="8 9" key="1">
    <citation type="journal article" date="2019" name="J Genomics">
        <title>The Draft Genome of a Hydrogen-producing Cyanobacterium, Arthrospira platensis NIES-46.</title>
        <authorList>
            <person name="Suzuki S."/>
            <person name="Yamaguchi H."/>
            <person name="Kawachi M."/>
        </authorList>
    </citation>
    <scope>NUCLEOTIDE SEQUENCE [LARGE SCALE GENOMIC DNA]</scope>
    <source>
        <strain evidence="8 9">NIES-46</strain>
    </source>
</reference>
<keyword evidence="2 6" id="KW-0489">Methyltransferase</keyword>
<accession>A0A5M3T2Z8</accession>
<dbReference type="SUPFAM" id="SSF53335">
    <property type="entry name" value="S-adenosyl-L-methionine-dependent methyltransferases"/>
    <property type="match status" value="1"/>
</dbReference>